<dbReference type="InterPro" id="IPR051481">
    <property type="entry name" value="BTB-POZ/Galectin-3-binding"/>
</dbReference>
<keyword evidence="4" id="KW-1185">Reference proteome</keyword>
<sequence>MNAEFIDALSRDFGKLLLTPTSSTSKSACNNHDVIIEVGKPSNKKSFNAHSIILSARSEYFRNALKINGKESRQVEEDFVEIAAKKTHFKRQIINLLEPNIIPEYFKILLNYIYTGKISFEPHNPDVVLYLLESALYLKLTDLYDFLQTHLVEDYSKWLEEKYELIRNIIEANDGRDLKILTDFCAMIQQKKSEAIFKSEDFAKLDKDLLITLLKYDALDMDEIEIWDRVLEWCLARLPNLNKSLAEWSDSDFKLLRIAIEPFIPHIRFFQIPAAALDTKILQYQKSFPECALREILSFHLRPGYVPTILQLLPPRIRTHLEKIPDYKTIDSLIIDDSHVNWLSNSIENLSYDTINNNFEYKLLLRGSRDGFTSAAFYNICVDNGPTIIVIKIAGIGELIGGYNPLNWSSFGGFMSASNAFIFNLGKQNLQEAVLSRIVQEEVAVWCGRVWSGQEYGPCFGLSDLSIIGKNWKAQKISFCNPASYEKQILSTTDYFSFEEYEVFQIVRK</sequence>
<dbReference type="PANTHER" id="PTHR24410">
    <property type="entry name" value="HL07962P-RELATED"/>
    <property type="match status" value="1"/>
</dbReference>
<dbReference type="PANTHER" id="PTHR24410:SF23">
    <property type="entry name" value="BTB DOMAIN-CONTAINING PROTEIN-RELATED"/>
    <property type="match status" value="1"/>
</dbReference>
<evidence type="ECO:0000313" key="3">
    <source>
        <dbReference type="EMBL" id="CAG8687033.1"/>
    </source>
</evidence>
<dbReference type="OrthoDB" id="1022638at2759"/>
<dbReference type="PROSITE" id="PS51886">
    <property type="entry name" value="TLDC"/>
    <property type="match status" value="1"/>
</dbReference>
<dbReference type="Gene3D" id="3.30.710.10">
    <property type="entry name" value="Potassium Channel Kv1.1, Chain A"/>
    <property type="match status" value="1"/>
</dbReference>
<dbReference type="Pfam" id="PF07534">
    <property type="entry name" value="TLD"/>
    <property type="match status" value="1"/>
</dbReference>
<dbReference type="SUPFAM" id="SSF54695">
    <property type="entry name" value="POZ domain"/>
    <property type="match status" value="1"/>
</dbReference>
<evidence type="ECO:0000313" key="4">
    <source>
        <dbReference type="Proteomes" id="UP000789508"/>
    </source>
</evidence>
<evidence type="ECO:0000259" key="2">
    <source>
        <dbReference type="PROSITE" id="PS51886"/>
    </source>
</evidence>
<name>A0A9N9EMQ9_9GLOM</name>
<dbReference type="Proteomes" id="UP000789508">
    <property type="component" value="Unassembled WGS sequence"/>
</dbReference>
<evidence type="ECO:0000259" key="1">
    <source>
        <dbReference type="PROSITE" id="PS50097"/>
    </source>
</evidence>
<dbReference type="PROSITE" id="PS50097">
    <property type="entry name" value="BTB"/>
    <property type="match status" value="1"/>
</dbReference>
<dbReference type="InterPro" id="IPR011705">
    <property type="entry name" value="BACK"/>
</dbReference>
<dbReference type="EMBL" id="CAJVPS010015609">
    <property type="protein sequence ID" value="CAG8687033.1"/>
    <property type="molecule type" value="Genomic_DNA"/>
</dbReference>
<gene>
    <name evidence="3" type="ORF">ALEPTO_LOCUS11071</name>
</gene>
<comment type="caution">
    <text evidence="3">The sequence shown here is derived from an EMBL/GenBank/DDBJ whole genome shotgun (WGS) entry which is preliminary data.</text>
</comment>
<feature type="domain" description="TLDc" evidence="2">
    <location>
        <begin position="333"/>
        <end position="507"/>
    </location>
</feature>
<dbReference type="InterPro" id="IPR000210">
    <property type="entry name" value="BTB/POZ_dom"/>
</dbReference>
<reference evidence="3" key="1">
    <citation type="submission" date="2021-06" db="EMBL/GenBank/DDBJ databases">
        <authorList>
            <person name="Kallberg Y."/>
            <person name="Tangrot J."/>
            <person name="Rosling A."/>
        </authorList>
    </citation>
    <scope>NUCLEOTIDE SEQUENCE</scope>
    <source>
        <strain evidence="3">FL130A</strain>
    </source>
</reference>
<protein>
    <submittedName>
        <fullName evidence="3">2123_t:CDS:1</fullName>
    </submittedName>
</protein>
<dbReference type="InterPro" id="IPR011333">
    <property type="entry name" value="SKP1/BTB/POZ_sf"/>
</dbReference>
<feature type="domain" description="BTB" evidence="1">
    <location>
        <begin position="32"/>
        <end position="122"/>
    </location>
</feature>
<dbReference type="Pfam" id="PF00651">
    <property type="entry name" value="BTB"/>
    <property type="match status" value="1"/>
</dbReference>
<dbReference type="InterPro" id="IPR006571">
    <property type="entry name" value="TLDc_dom"/>
</dbReference>
<organism evidence="3 4">
    <name type="scientific">Ambispora leptoticha</name>
    <dbReference type="NCBI Taxonomy" id="144679"/>
    <lineage>
        <taxon>Eukaryota</taxon>
        <taxon>Fungi</taxon>
        <taxon>Fungi incertae sedis</taxon>
        <taxon>Mucoromycota</taxon>
        <taxon>Glomeromycotina</taxon>
        <taxon>Glomeromycetes</taxon>
        <taxon>Archaeosporales</taxon>
        <taxon>Ambisporaceae</taxon>
        <taxon>Ambispora</taxon>
    </lineage>
</organism>
<accession>A0A9N9EMQ9</accession>
<dbReference type="Gene3D" id="1.25.40.420">
    <property type="match status" value="1"/>
</dbReference>
<dbReference type="Pfam" id="PF07707">
    <property type="entry name" value="BACK"/>
    <property type="match status" value="1"/>
</dbReference>
<proteinExistence type="predicted"/>
<dbReference type="AlphaFoldDB" id="A0A9N9EMQ9"/>
<dbReference type="SMART" id="SM00225">
    <property type="entry name" value="BTB"/>
    <property type="match status" value="1"/>
</dbReference>